<feature type="binding site" evidence="14">
    <location>
        <position position="141"/>
    </location>
    <ligand>
        <name>Zn(2+)</name>
        <dbReference type="ChEBI" id="CHEBI:29105"/>
        <label>1</label>
    </ligand>
</feature>
<evidence type="ECO:0000259" key="16">
    <source>
        <dbReference type="PROSITE" id="PS50076"/>
    </source>
</evidence>
<keyword evidence="7 14" id="KW-0863">Zinc-finger</keyword>
<evidence type="ECO:0000256" key="3">
    <source>
        <dbReference type="ARBA" id="ARBA00022490"/>
    </source>
</evidence>
<evidence type="ECO:0000256" key="9">
    <source>
        <dbReference type="ARBA" id="ARBA00023016"/>
    </source>
</evidence>
<dbReference type="InterPro" id="IPR008971">
    <property type="entry name" value="HSP40/DnaJ_pept-bd"/>
</dbReference>
<evidence type="ECO:0000256" key="1">
    <source>
        <dbReference type="ARBA" id="ARBA00004496"/>
    </source>
</evidence>
<feature type="binding site" evidence="14">
    <location>
        <position position="144"/>
    </location>
    <ligand>
        <name>Zn(2+)</name>
        <dbReference type="ChEBI" id="CHEBI:29105"/>
        <label>1</label>
    </ligand>
</feature>
<evidence type="ECO:0000313" key="18">
    <source>
        <dbReference type="EMBL" id="CAB1274513.1"/>
    </source>
</evidence>
<dbReference type="CDD" id="cd06257">
    <property type="entry name" value="DnaJ"/>
    <property type="match status" value="1"/>
</dbReference>
<evidence type="ECO:0000256" key="15">
    <source>
        <dbReference type="PROSITE-ProRule" id="PRU00546"/>
    </source>
</evidence>
<dbReference type="Pfam" id="PF01556">
    <property type="entry name" value="DnaJ_C"/>
    <property type="match status" value="1"/>
</dbReference>
<feature type="domain" description="CR-type" evidence="17">
    <location>
        <begin position="128"/>
        <end position="206"/>
    </location>
</feature>
<dbReference type="CDD" id="cd10719">
    <property type="entry name" value="DnaJ_zf"/>
    <property type="match status" value="1"/>
</dbReference>
<dbReference type="Pfam" id="PF00226">
    <property type="entry name" value="DnaJ"/>
    <property type="match status" value="1"/>
</dbReference>
<dbReference type="PANTHER" id="PTHR43096">
    <property type="entry name" value="DNAJ HOMOLOG 1, MITOCHONDRIAL-RELATED"/>
    <property type="match status" value="1"/>
</dbReference>
<dbReference type="FunFam" id="1.10.287.110:FF:000034">
    <property type="entry name" value="Chaperone protein DnaJ"/>
    <property type="match status" value="1"/>
</dbReference>
<gene>
    <name evidence="14 18" type="primary">dnaJ</name>
    <name evidence="18" type="ORF">NSCAC_0207</name>
</gene>
<comment type="subunit">
    <text evidence="2 14">Homodimer.</text>
</comment>
<evidence type="ECO:0000256" key="10">
    <source>
        <dbReference type="ARBA" id="ARBA00023186"/>
    </source>
</evidence>
<dbReference type="HAMAP" id="MF_01152">
    <property type="entry name" value="DnaJ"/>
    <property type="match status" value="1"/>
</dbReference>
<dbReference type="SUPFAM" id="SSF49493">
    <property type="entry name" value="HSP40/DnaJ peptide-binding domain"/>
    <property type="match status" value="2"/>
</dbReference>
<dbReference type="AlphaFoldDB" id="A0A7G1Q7L3"/>
<comment type="function">
    <text evidence="11 14">Participates actively in the response to hyperosmotic and heat shock by preventing the aggregation of stress-denatured proteins and by disaggregating proteins, also in an autonomous, DnaK-independent fashion. Unfolded proteins bind initially to DnaJ; upon interaction with the DnaJ-bound protein, DnaK hydrolyzes its bound ATP, resulting in the formation of a stable complex. GrpE releases ADP from DnaK; ATP binding to DnaK triggers the release of the substrate protein, thus completing the reaction cycle. Several rounds of ATP-dependent interactions between DnaJ, DnaK and GrpE are required for fully efficient folding. Also involved, together with DnaK and GrpE, in the DNA replication of plasmids through activation of initiation proteins.</text>
</comment>
<feature type="binding site" evidence="14">
    <location>
        <position position="161"/>
    </location>
    <ligand>
        <name>Zn(2+)</name>
        <dbReference type="ChEBI" id="CHEBI:29105"/>
        <label>2</label>
    </ligand>
</feature>
<feature type="binding site" evidence="14">
    <location>
        <position position="158"/>
    </location>
    <ligand>
        <name>Zn(2+)</name>
        <dbReference type="ChEBI" id="CHEBI:29105"/>
        <label>2</label>
    </ligand>
</feature>
<dbReference type="GO" id="GO:0009408">
    <property type="term" value="P:response to heat"/>
    <property type="evidence" value="ECO:0007669"/>
    <property type="project" value="InterPro"/>
</dbReference>
<dbReference type="Gene3D" id="2.60.260.20">
    <property type="entry name" value="Urease metallochaperone UreE, N-terminal domain"/>
    <property type="match status" value="2"/>
</dbReference>
<comment type="similarity">
    <text evidence="12 14">Belongs to the DnaJ family.</text>
</comment>
<evidence type="ECO:0000256" key="12">
    <source>
        <dbReference type="ARBA" id="ARBA00061004"/>
    </source>
</evidence>
<proteinExistence type="inferred from homology"/>
<keyword evidence="6 14" id="KW-0677">Repeat</keyword>
<dbReference type="SUPFAM" id="SSF46565">
    <property type="entry name" value="Chaperone J-domain"/>
    <property type="match status" value="1"/>
</dbReference>
<evidence type="ECO:0000256" key="4">
    <source>
        <dbReference type="ARBA" id="ARBA00022705"/>
    </source>
</evidence>
<dbReference type="GO" id="GO:0005524">
    <property type="term" value="F:ATP binding"/>
    <property type="evidence" value="ECO:0007669"/>
    <property type="project" value="InterPro"/>
</dbReference>
<feature type="domain" description="J" evidence="16">
    <location>
        <begin position="5"/>
        <end position="70"/>
    </location>
</feature>
<dbReference type="PROSITE" id="PS51188">
    <property type="entry name" value="ZF_CR"/>
    <property type="match status" value="1"/>
</dbReference>
<feature type="binding site" evidence="14">
    <location>
        <position position="180"/>
    </location>
    <ligand>
        <name>Zn(2+)</name>
        <dbReference type="ChEBI" id="CHEBI:29105"/>
        <label>2</label>
    </ligand>
</feature>
<protein>
    <recommendedName>
        <fullName evidence="13 14">Chaperone protein DnaJ</fullName>
    </recommendedName>
</protein>
<comment type="subcellular location">
    <subcellularLocation>
        <location evidence="1 14">Cytoplasm</location>
    </subcellularLocation>
</comment>
<dbReference type="RefSeq" id="WP_197744589.1">
    <property type="nucleotide sequence ID" value="NZ_LR778175.1"/>
</dbReference>
<dbReference type="PROSITE" id="PS00636">
    <property type="entry name" value="DNAJ_1"/>
    <property type="match status" value="1"/>
</dbReference>
<dbReference type="PRINTS" id="PR00625">
    <property type="entry name" value="JDOMAIN"/>
</dbReference>
<reference evidence="18 19" key="1">
    <citation type="submission" date="2020-03" db="EMBL/GenBank/DDBJ databases">
        <authorList>
            <person name="Picone N."/>
        </authorList>
    </citation>
    <scope>NUCLEOTIDE SEQUENCE [LARGE SCALE GENOMIC DNA]</scope>
    <source>
        <strain evidence="18">NSCAC1</strain>
    </source>
</reference>
<dbReference type="Pfam" id="PF00684">
    <property type="entry name" value="DnaJ_CXXCXGXG"/>
    <property type="match status" value="1"/>
</dbReference>
<dbReference type="GO" id="GO:0006260">
    <property type="term" value="P:DNA replication"/>
    <property type="evidence" value="ECO:0007669"/>
    <property type="project" value="UniProtKB-KW"/>
</dbReference>
<sequence>MAKRDYYEILGVSKQASEGEVKKSYRKLAMKYHPDRNPDNKEAEEKFKDIQEAYDVLSDPKKRMAYDQMGHAGVNAGGYGAGGANVNDIFSDIFGDIFGAARGGGQQAYRGSDLRYNLTLTLEEAVTGTTAKIRLPTYVECKVCHGSGAKPGTSPTTCPTCNGHGQVRMQQGFFSLQQTCQRCHGAGQIISTPCGSCHGEGRIKEHKTLSVKIPAGVNTGDRIRLAGEGEAGEHGGSAGDLYVEVQIKNHPIFTREGDNLHCEVPVNMITAALGGTLEVPTLTGKAALKIPAGAQNGQTFRLKGKGVTPVHGGSIGDLLCKIMVETPVNLNTEQKELLQKLRDSMGQNTSHSPKHHSWLERVKNFFEEIKP</sequence>
<evidence type="ECO:0000313" key="19">
    <source>
        <dbReference type="Proteomes" id="UP000516072"/>
    </source>
</evidence>
<keyword evidence="3 14" id="KW-0963">Cytoplasm</keyword>
<keyword evidence="19" id="KW-1185">Reference proteome</keyword>
<dbReference type="Proteomes" id="UP000516072">
    <property type="component" value="Chromosome"/>
</dbReference>
<dbReference type="SMART" id="SM00271">
    <property type="entry name" value="DnaJ"/>
    <property type="match status" value="1"/>
</dbReference>
<dbReference type="GO" id="GO:0031072">
    <property type="term" value="F:heat shock protein binding"/>
    <property type="evidence" value="ECO:0007669"/>
    <property type="project" value="InterPro"/>
</dbReference>
<name>A0A7G1Q7L3_9GAMM</name>
<dbReference type="GO" id="GO:0042026">
    <property type="term" value="P:protein refolding"/>
    <property type="evidence" value="ECO:0007669"/>
    <property type="project" value="TreeGrafter"/>
</dbReference>
<feature type="repeat" description="CXXCXGXG motif" evidence="14">
    <location>
        <begin position="158"/>
        <end position="165"/>
    </location>
</feature>
<dbReference type="KEGG" id="ntg:NSCAC_0207"/>
<dbReference type="InterPro" id="IPR001623">
    <property type="entry name" value="DnaJ_domain"/>
</dbReference>
<accession>A0A7G1Q7L3</accession>
<feature type="binding site" evidence="14">
    <location>
        <position position="197"/>
    </location>
    <ligand>
        <name>Zn(2+)</name>
        <dbReference type="ChEBI" id="CHEBI:29105"/>
        <label>1</label>
    </ligand>
</feature>
<dbReference type="SUPFAM" id="SSF57938">
    <property type="entry name" value="DnaJ/Hsp40 cysteine-rich domain"/>
    <property type="match status" value="1"/>
</dbReference>
<dbReference type="NCBIfam" id="NF008035">
    <property type="entry name" value="PRK10767.1"/>
    <property type="match status" value="1"/>
</dbReference>
<feature type="repeat" description="CXXCXGXG motif" evidence="14">
    <location>
        <begin position="194"/>
        <end position="201"/>
    </location>
</feature>
<dbReference type="PROSITE" id="PS50076">
    <property type="entry name" value="DNAJ_2"/>
    <property type="match status" value="1"/>
</dbReference>
<evidence type="ECO:0000256" key="11">
    <source>
        <dbReference type="ARBA" id="ARBA00053423"/>
    </source>
</evidence>
<dbReference type="InterPro" id="IPR036869">
    <property type="entry name" value="J_dom_sf"/>
</dbReference>
<keyword evidence="8 14" id="KW-0862">Zinc</keyword>
<organism evidence="18 19">
    <name type="scientific">Candidatus Nitrosacidococcus tergens</name>
    <dbReference type="NCBI Taxonomy" id="553981"/>
    <lineage>
        <taxon>Bacteria</taxon>
        <taxon>Pseudomonadati</taxon>
        <taxon>Pseudomonadota</taxon>
        <taxon>Gammaproteobacteria</taxon>
        <taxon>Chromatiales</taxon>
        <taxon>Chromatiaceae</taxon>
        <taxon>Candidatus Nitrosacidococcus</taxon>
    </lineage>
</organism>
<dbReference type="FunFam" id="2.10.230.10:FF:000002">
    <property type="entry name" value="Molecular chaperone DnaJ"/>
    <property type="match status" value="1"/>
</dbReference>
<dbReference type="GO" id="GO:0005737">
    <property type="term" value="C:cytoplasm"/>
    <property type="evidence" value="ECO:0007669"/>
    <property type="project" value="UniProtKB-SubCell"/>
</dbReference>
<dbReference type="Gene3D" id="2.10.230.10">
    <property type="entry name" value="Heat shock protein DnaJ, cysteine-rich domain"/>
    <property type="match status" value="1"/>
</dbReference>
<feature type="zinc finger region" description="CR-type" evidence="15">
    <location>
        <begin position="128"/>
        <end position="206"/>
    </location>
</feature>
<keyword evidence="5 14" id="KW-0479">Metal-binding</keyword>
<dbReference type="InterPro" id="IPR002939">
    <property type="entry name" value="DnaJ_C"/>
</dbReference>
<dbReference type="InterPro" id="IPR036410">
    <property type="entry name" value="HSP_DnaJ_Cys-rich_dom_sf"/>
</dbReference>
<keyword evidence="4 14" id="KW-0235">DNA replication</keyword>
<dbReference type="CDD" id="cd10747">
    <property type="entry name" value="DnaJ_C"/>
    <property type="match status" value="1"/>
</dbReference>
<dbReference type="InterPro" id="IPR001305">
    <property type="entry name" value="HSP_DnaJ_Cys-rich_dom"/>
</dbReference>
<feature type="repeat" description="CXXCXGXG motif" evidence="14">
    <location>
        <begin position="141"/>
        <end position="148"/>
    </location>
</feature>
<dbReference type="GO" id="GO:0008270">
    <property type="term" value="F:zinc ion binding"/>
    <property type="evidence" value="ECO:0007669"/>
    <property type="project" value="UniProtKB-UniRule"/>
</dbReference>
<dbReference type="InterPro" id="IPR012724">
    <property type="entry name" value="DnaJ"/>
</dbReference>
<evidence type="ECO:0000256" key="6">
    <source>
        <dbReference type="ARBA" id="ARBA00022737"/>
    </source>
</evidence>
<dbReference type="InterPro" id="IPR018253">
    <property type="entry name" value="DnaJ_domain_CS"/>
</dbReference>
<feature type="binding site" evidence="14">
    <location>
        <position position="183"/>
    </location>
    <ligand>
        <name>Zn(2+)</name>
        <dbReference type="ChEBI" id="CHEBI:29105"/>
        <label>2</label>
    </ligand>
</feature>
<dbReference type="FunFam" id="2.60.260.20:FF:000004">
    <property type="entry name" value="Molecular chaperone DnaJ"/>
    <property type="match status" value="1"/>
</dbReference>
<dbReference type="PANTHER" id="PTHR43096:SF48">
    <property type="entry name" value="CHAPERONE PROTEIN DNAJ"/>
    <property type="match status" value="1"/>
</dbReference>
<dbReference type="NCBIfam" id="TIGR02349">
    <property type="entry name" value="DnaJ_bact"/>
    <property type="match status" value="1"/>
</dbReference>
<evidence type="ECO:0000256" key="14">
    <source>
        <dbReference type="HAMAP-Rule" id="MF_01152"/>
    </source>
</evidence>
<dbReference type="GO" id="GO:0051082">
    <property type="term" value="F:unfolded protein binding"/>
    <property type="evidence" value="ECO:0007669"/>
    <property type="project" value="UniProtKB-UniRule"/>
</dbReference>
<dbReference type="Gene3D" id="1.10.287.110">
    <property type="entry name" value="DnaJ domain"/>
    <property type="match status" value="1"/>
</dbReference>
<evidence type="ECO:0000256" key="2">
    <source>
        <dbReference type="ARBA" id="ARBA00011738"/>
    </source>
</evidence>
<evidence type="ECO:0000259" key="17">
    <source>
        <dbReference type="PROSITE" id="PS51188"/>
    </source>
</evidence>
<keyword evidence="9 14" id="KW-0346">Stress response</keyword>
<dbReference type="EMBL" id="LR778175">
    <property type="protein sequence ID" value="CAB1274513.1"/>
    <property type="molecule type" value="Genomic_DNA"/>
</dbReference>
<comment type="domain">
    <text evidence="14">The J domain is necessary and sufficient to stimulate DnaK ATPase activity. Zinc center 1 plays an important role in the autonomous, DnaK-independent chaperone activity of DnaJ. Zinc center 2 is essential for interaction with DnaK and for DnaJ activity.</text>
</comment>
<evidence type="ECO:0000256" key="5">
    <source>
        <dbReference type="ARBA" id="ARBA00022723"/>
    </source>
</evidence>
<feature type="repeat" description="CXXCXGXG motif" evidence="14">
    <location>
        <begin position="180"/>
        <end position="187"/>
    </location>
</feature>
<comment type="cofactor">
    <cofactor evidence="14">
        <name>Zn(2+)</name>
        <dbReference type="ChEBI" id="CHEBI:29105"/>
    </cofactor>
    <text evidence="14">Binds 2 Zn(2+) ions per monomer.</text>
</comment>
<feature type="binding site" evidence="14">
    <location>
        <position position="194"/>
    </location>
    <ligand>
        <name>Zn(2+)</name>
        <dbReference type="ChEBI" id="CHEBI:29105"/>
        <label>1</label>
    </ligand>
</feature>
<evidence type="ECO:0000256" key="7">
    <source>
        <dbReference type="ARBA" id="ARBA00022771"/>
    </source>
</evidence>
<evidence type="ECO:0000256" key="13">
    <source>
        <dbReference type="ARBA" id="ARBA00067609"/>
    </source>
</evidence>
<keyword evidence="10 14" id="KW-0143">Chaperone</keyword>
<evidence type="ECO:0000256" key="8">
    <source>
        <dbReference type="ARBA" id="ARBA00022833"/>
    </source>
</evidence>